<comment type="similarity">
    <text evidence="1 2">Belongs to the enoyl-CoA hydratase/isomerase family.</text>
</comment>
<dbReference type="RefSeq" id="WP_066157332.1">
    <property type="nucleotide sequence ID" value="NZ_CP037867.1"/>
</dbReference>
<dbReference type="GO" id="GO:0016853">
    <property type="term" value="F:isomerase activity"/>
    <property type="evidence" value="ECO:0007669"/>
    <property type="project" value="UniProtKB-KW"/>
</dbReference>
<dbReference type="Gene3D" id="1.10.12.10">
    <property type="entry name" value="Lyase 2-enoyl-coa Hydratase, Chain A, domain 2"/>
    <property type="match status" value="1"/>
</dbReference>
<dbReference type="InterPro" id="IPR014748">
    <property type="entry name" value="Enoyl-CoA_hydra_C"/>
</dbReference>
<dbReference type="PROSITE" id="PS00166">
    <property type="entry name" value="ENOYL_COA_HYDRATASE"/>
    <property type="match status" value="1"/>
</dbReference>
<dbReference type="NCBIfam" id="NF005595">
    <property type="entry name" value="PRK07327.1"/>
    <property type="match status" value="1"/>
</dbReference>
<evidence type="ECO:0000256" key="1">
    <source>
        <dbReference type="ARBA" id="ARBA00005254"/>
    </source>
</evidence>
<proteinExistence type="inferred from homology"/>
<dbReference type="AlphaFoldDB" id="A0A4P6WYY4"/>
<sequence length="279" mass="29898">MSAVDYSRYQTLDITRRGPTVDGVPSVLDIRMKADGPGGNGKLPTAGHEGHWELSEIWRDVGRDDSVRCAVLRGSGMGFSGGGDLALVQDMATDFEVRTRVWKEARDLVYNVINCDKPIVSAMHGPAVGAGLVAGLLADISIAAKSAKIVDGHTRLGVAAGDHAAIVWPLLCGLAKAKYYLMLCDPISGEEAERIGLVSLAVDDDALLDKAWEVADRLASGSQTAIRWTKYSLNNWLRQAGPAFDTSLALEFMGFAGPDVREGVASLRERRAPRYGADT</sequence>
<evidence type="ECO:0000313" key="4">
    <source>
        <dbReference type="Proteomes" id="UP000293912"/>
    </source>
</evidence>
<dbReference type="SUPFAM" id="SSF52096">
    <property type="entry name" value="ClpP/crotonase"/>
    <property type="match status" value="1"/>
</dbReference>
<organism evidence="3 4">
    <name type="scientific">Hydrogenophaga pseudoflava</name>
    <name type="common">Pseudomonas carboxydoflava</name>
    <dbReference type="NCBI Taxonomy" id="47421"/>
    <lineage>
        <taxon>Bacteria</taxon>
        <taxon>Pseudomonadati</taxon>
        <taxon>Pseudomonadota</taxon>
        <taxon>Betaproteobacteria</taxon>
        <taxon>Burkholderiales</taxon>
        <taxon>Comamonadaceae</taxon>
        <taxon>Hydrogenophaga</taxon>
    </lineage>
</organism>
<dbReference type="CDD" id="cd06558">
    <property type="entry name" value="crotonase-like"/>
    <property type="match status" value="1"/>
</dbReference>
<dbReference type="Gene3D" id="3.90.226.10">
    <property type="entry name" value="2-enoyl-CoA Hydratase, Chain A, domain 1"/>
    <property type="match status" value="1"/>
</dbReference>
<reference evidence="3 4" key="1">
    <citation type="submission" date="2019-03" db="EMBL/GenBank/DDBJ databases">
        <authorList>
            <person name="Sebastian G."/>
            <person name="Baumann P."/>
            <person name="Ruckert C."/>
            <person name="Kalinowski J."/>
            <person name="Nebel B."/>
            <person name="Takors R."/>
            <person name="Blombach B."/>
        </authorList>
    </citation>
    <scope>NUCLEOTIDE SEQUENCE [LARGE SCALE GENOMIC DNA]</scope>
    <source>
        <strain evidence="3 4">DSM 1084</strain>
    </source>
</reference>
<accession>A0A4P6WYY4</accession>
<dbReference type="Pfam" id="PF00378">
    <property type="entry name" value="ECH_1"/>
    <property type="match status" value="1"/>
</dbReference>
<evidence type="ECO:0000313" key="3">
    <source>
        <dbReference type="EMBL" id="QBM26591.1"/>
    </source>
</evidence>
<dbReference type="EC" id="5.3.3.18" evidence="3"/>
<gene>
    <name evidence="3" type="primary">paaG1</name>
    <name evidence="3" type="ORF">HPF_02785</name>
</gene>
<name>A0A4P6WYY4_HYDPS</name>
<dbReference type="PANTHER" id="PTHR43459">
    <property type="entry name" value="ENOYL-COA HYDRATASE"/>
    <property type="match status" value="1"/>
</dbReference>
<dbReference type="InterPro" id="IPR018376">
    <property type="entry name" value="Enoyl-CoA_hyd/isom_CS"/>
</dbReference>
<dbReference type="Proteomes" id="UP000293912">
    <property type="component" value="Chromosome"/>
</dbReference>
<dbReference type="EMBL" id="CP037867">
    <property type="protein sequence ID" value="QBM26591.1"/>
    <property type="molecule type" value="Genomic_DNA"/>
</dbReference>
<keyword evidence="3" id="KW-0413">Isomerase</keyword>
<evidence type="ECO:0000256" key="2">
    <source>
        <dbReference type="RuleBase" id="RU003707"/>
    </source>
</evidence>
<dbReference type="InterPro" id="IPR001753">
    <property type="entry name" value="Enoyl-CoA_hydra/iso"/>
</dbReference>
<dbReference type="KEGG" id="hpse:HPF_02785"/>
<dbReference type="InterPro" id="IPR029045">
    <property type="entry name" value="ClpP/crotonase-like_dom_sf"/>
</dbReference>
<dbReference type="PANTHER" id="PTHR43459:SF3">
    <property type="entry name" value="ENOYL-COA HYDRATASE ECHA15 (ENOYL HYDRASE) (UNSATURATED ACYL-COA HYDRATASE) (CROTONASE)-RELATED"/>
    <property type="match status" value="1"/>
</dbReference>
<keyword evidence="4" id="KW-1185">Reference proteome</keyword>
<protein>
    <submittedName>
        <fullName evidence="3">1,2-epoxyphenylacetyl-CoA isomerase</fullName>
        <ecNumber evidence="3">5.3.3.18</ecNumber>
    </submittedName>
</protein>